<feature type="region of interest" description="Disordered" evidence="2">
    <location>
        <begin position="427"/>
        <end position="455"/>
    </location>
</feature>
<feature type="chain" id="PRO_5009438847" evidence="3">
    <location>
        <begin position="22"/>
        <end position="652"/>
    </location>
</feature>
<feature type="compositionally biased region" description="Pro residues" evidence="2">
    <location>
        <begin position="137"/>
        <end position="162"/>
    </location>
</feature>
<sequence>MRFRWLLLLSSSLTFSLFSLAAQARELLFWQYDRNQNRLEFTTDVGVQPTAQLISNPTRLVIDLPGINVGGPSTNQRISGAIREVRVGQFERQTTRIVVELAPGYTIDPQQVKFRGISPNQWTVQLPQPYRGSLPVLPNPAPPSLPPAQPPTRTQSPPPRPTIPRSNPTNPRSNPTNPRSNPGIRRQGFEINRNGFFVSTDGGKPIIQIERSRNNRRINIDLEGVTIPESLLGEDLDVNRYGVSKIEFEKKKESPPIVRMTLNVDSDSPDWLASFSQRLGGVLIFPRGIPAQRLDNGPTSKVPTKPIQSRGSANIGKLATIGSVELASNQTQLLIKANQRVRATSKWDPRSKAYQITIPNAKLAEKFSGPQLNTTSPVSEVMVRQEDKNTVLILVQPSNGTRIGSLNQLNDQLLALQLRPLISRRPTRIPPRSISVPPPHSIPVPPPNRTRPPIPRRRVPKERLVVVIDAGHGGKDPGAIGLGGIQEKDVNLSISRQVEALLEKQGIQVVMTRSDDRFISLDGRVQVAERTDADLFVSIHANAIGGKRPDVNGLETYYYSTGQSLAQTIHYTILRSVDISDRRTRRARFYVLRKTSMPAVLVEVGFLTGYEDSAKLKTAAYRSQMARAIARGILLYIRQNRLYSAESVDRKA</sequence>
<dbReference type="AlphaFoldDB" id="A0A1D8TUC3"/>
<dbReference type="InterPro" id="IPR021731">
    <property type="entry name" value="AMIN_dom"/>
</dbReference>
<dbReference type="Gene3D" id="3.40.630.40">
    <property type="entry name" value="Zn-dependent exopeptidases"/>
    <property type="match status" value="1"/>
</dbReference>
<protein>
    <submittedName>
        <fullName evidence="5">N-acetylmuramoyl-L-alanine amidase</fullName>
    </submittedName>
</protein>
<dbReference type="CDD" id="cd02696">
    <property type="entry name" value="MurNAc-LAA"/>
    <property type="match status" value="1"/>
</dbReference>
<evidence type="ECO:0000256" key="2">
    <source>
        <dbReference type="SAM" id="MobiDB-lite"/>
    </source>
</evidence>
<evidence type="ECO:0000256" key="3">
    <source>
        <dbReference type="SAM" id="SignalP"/>
    </source>
</evidence>
<dbReference type="PANTHER" id="PTHR30404:SF0">
    <property type="entry name" value="N-ACETYLMURAMOYL-L-ALANINE AMIDASE AMIC"/>
    <property type="match status" value="1"/>
</dbReference>
<dbReference type="SUPFAM" id="SSF53187">
    <property type="entry name" value="Zn-dependent exopeptidases"/>
    <property type="match status" value="1"/>
</dbReference>
<name>A0A1D8TUC3_9CYAN</name>
<dbReference type="GO" id="GO:0009253">
    <property type="term" value="P:peptidoglycan catabolic process"/>
    <property type="evidence" value="ECO:0007669"/>
    <property type="project" value="InterPro"/>
</dbReference>
<evidence type="ECO:0000313" key="6">
    <source>
        <dbReference type="Proteomes" id="UP000177870"/>
    </source>
</evidence>
<dbReference type="Proteomes" id="UP000177870">
    <property type="component" value="Chromosome"/>
</dbReference>
<dbReference type="FunFam" id="3.40.630.40:FF:000005">
    <property type="entry name" value="N-acetylmuramoyl-L-alanine amidase (AmiA)"/>
    <property type="match status" value="1"/>
</dbReference>
<evidence type="ECO:0000256" key="1">
    <source>
        <dbReference type="ARBA" id="ARBA00022801"/>
    </source>
</evidence>
<feature type="domain" description="MurNAc-LAA" evidence="4">
    <location>
        <begin position="525"/>
        <end position="634"/>
    </location>
</feature>
<dbReference type="EMBL" id="CP017599">
    <property type="protein sequence ID" value="AOX01241.1"/>
    <property type="molecule type" value="Genomic_DNA"/>
</dbReference>
<gene>
    <name evidence="5" type="ORF">BJP34_18955</name>
</gene>
<dbReference type="Pfam" id="PF01520">
    <property type="entry name" value="Amidase_3"/>
    <property type="match status" value="1"/>
</dbReference>
<feature type="compositionally biased region" description="Low complexity" evidence="2">
    <location>
        <begin position="163"/>
        <end position="182"/>
    </location>
</feature>
<dbReference type="KEGG" id="mpro:BJP34_18955"/>
<feature type="compositionally biased region" description="Pro residues" evidence="2">
    <location>
        <begin position="436"/>
        <end position="453"/>
    </location>
</feature>
<proteinExistence type="predicted"/>
<evidence type="ECO:0000313" key="5">
    <source>
        <dbReference type="EMBL" id="AOX01241.1"/>
    </source>
</evidence>
<dbReference type="GO" id="GO:0008745">
    <property type="term" value="F:N-acetylmuramoyl-L-alanine amidase activity"/>
    <property type="evidence" value="ECO:0007669"/>
    <property type="project" value="InterPro"/>
</dbReference>
<dbReference type="STRING" id="1458985.BJP34_18955"/>
<accession>A0A1D8TUC3</accession>
<keyword evidence="3" id="KW-0732">Signal</keyword>
<dbReference type="GO" id="GO:0030288">
    <property type="term" value="C:outer membrane-bounded periplasmic space"/>
    <property type="evidence" value="ECO:0007669"/>
    <property type="project" value="TreeGrafter"/>
</dbReference>
<dbReference type="SMART" id="SM00646">
    <property type="entry name" value="Ami_3"/>
    <property type="match status" value="1"/>
</dbReference>
<dbReference type="Pfam" id="PF11741">
    <property type="entry name" value="AMIN"/>
    <property type="match status" value="1"/>
</dbReference>
<dbReference type="PANTHER" id="PTHR30404">
    <property type="entry name" value="N-ACETYLMURAMOYL-L-ALANINE AMIDASE"/>
    <property type="match status" value="1"/>
</dbReference>
<dbReference type="Gene3D" id="2.60.40.3500">
    <property type="match status" value="1"/>
</dbReference>
<dbReference type="InterPro" id="IPR050695">
    <property type="entry name" value="N-acetylmuramoyl_amidase_3"/>
</dbReference>
<dbReference type="OrthoDB" id="9806267at2"/>
<dbReference type="InterPro" id="IPR002508">
    <property type="entry name" value="MurNAc-LAA_cat"/>
</dbReference>
<keyword evidence="1" id="KW-0378">Hydrolase</keyword>
<reference evidence="6" key="1">
    <citation type="submission" date="2016-10" db="EMBL/GenBank/DDBJ databases">
        <title>Comparative genomics uncovers the prolific and rare metabolic potential of the cyanobacterial genus Moorea.</title>
        <authorList>
            <person name="Leao T."/>
            <person name="Castelao G."/>
            <person name="Korobeynikov A."/>
            <person name="Monroe E.A."/>
            <person name="Podell S."/>
            <person name="Glukhov E."/>
            <person name="Allen E."/>
            <person name="Gerwick W.H."/>
            <person name="Gerwick L."/>
        </authorList>
    </citation>
    <scope>NUCLEOTIDE SEQUENCE [LARGE SCALE GENOMIC DNA]</scope>
    <source>
        <strain evidence="6">PAL-8-15-08-1</strain>
    </source>
</reference>
<feature type="region of interest" description="Disordered" evidence="2">
    <location>
        <begin position="133"/>
        <end position="187"/>
    </location>
</feature>
<evidence type="ECO:0000259" key="4">
    <source>
        <dbReference type="SMART" id="SM00646"/>
    </source>
</evidence>
<organism evidence="5 6">
    <name type="scientific">Moorena producens PAL-8-15-08-1</name>
    <dbReference type="NCBI Taxonomy" id="1458985"/>
    <lineage>
        <taxon>Bacteria</taxon>
        <taxon>Bacillati</taxon>
        <taxon>Cyanobacteriota</taxon>
        <taxon>Cyanophyceae</taxon>
        <taxon>Coleofasciculales</taxon>
        <taxon>Coleofasciculaceae</taxon>
        <taxon>Moorena</taxon>
    </lineage>
</organism>
<feature type="signal peptide" evidence="3">
    <location>
        <begin position="1"/>
        <end position="21"/>
    </location>
</feature>
<dbReference type="RefSeq" id="WP_070393686.1">
    <property type="nucleotide sequence ID" value="NZ_CP017599.1"/>
</dbReference>